<sequence length="395" mass="44617">MSSWGPINRDVLDVDRHGGEKAPSNPIPKPTIGSSFELDPGVIKALPIPDTQVISARNYGKSLWGPTARIDVELPSGEKQVYFFKAISGGSSDRSMIEGEFESLRALNAVSPSLVPFAYNWGQFDNKTASGKDVYFLLTEFREVGTQPPYPSAFTARLADLHQRSVSPTGKFGFHITTCLARLPQVTDCWEESWSALYRMQLSRLITIDNNEHEASRPITMDNNEHKASLEFPLVCYLVLDKVIPRLLEPLQSEGRTIKPCLVHGDLWDGNTATDMNTGEPFIFDAGSFYAHNEYELGNWRAARHRLSVPAYVESYKRNFPPSEPKDEWDDRNLLYSLRYDLAAAILIPESNQRQVVKDNMITLCRKFCPEDLIEIRKVGMLLELPDTIDKMRVT</sequence>
<accession>A0ACB9YRP9</accession>
<keyword evidence="1" id="KW-0418">Kinase</keyword>
<evidence type="ECO:0000313" key="2">
    <source>
        <dbReference type="Proteomes" id="UP001497700"/>
    </source>
</evidence>
<comment type="caution">
    <text evidence="1">The sequence shown here is derived from an EMBL/GenBank/DDBJ whole genome shotgun (WGS) entry which is preliminary data.</text>
</comment>
<dbReference type="Proteomes" id="UP001497700">
    <property type="component" value="Unassembled WGS sequence"/>
</dbReference>
<reference evidence="1 2" key="1">
    <citation type="journal article" date="2022" name="New Phytol.">
        <title>Ecological generalism drives hyperdiversity of secondary metabolite gene clusters in xylarialean endophytes.</title>
        <authorList>
            <person name="Franco M.E.E."/>
            <person name="Wisecaver J.H."/>
            <person name="Arnold A.E."/>
            <person name="Ju Y.M."/>
            <person name="Slot J.C."/>
            <person name="Ahrendt S."/>
            <person name="Moore L.P."/>
            <person name="Eastman K.E."/>
            <person name="Scott K."/>
            <person name="Konkel Z."/>
            <person name="Mondo S.J."/>
            <person name="Kuo A."/>
            <person name="Hayes R.D."/>
            <person name="Haridas S."/>
            <person name="Andreopoulos B."/>
            <person name="Riley R."/>
            <person name="LaButti K."/>
            <person name="Pangilinan J."/>
            <person name="Lipzen A."/>
            <person name="Amirebrahimi M."/>
            <person name="Yan J."/>
            <person name="Adam C."/>
            <person name="Keymanesh K."/>
            <person name="Ng V."/>
            <person name="Louie K."/>
            <person name="Northen T."/>
            <person name="Drula E."/>
            <person name="Henrissat B."/>
            <person name="Hsieh H.M."/>
            <person name="Youens-Clark K."/>
            <person name="Lutzoni F."/>
            <person name="Miadlikowska J."/>
            <person name="Eastwood D.C."/>
            <person name="Hamelin R.C."/>
            <person name="Grigoriev I.V."/>
            <person name="U'Ren J.M."/>
        </authorList>
    </citation>
    <scope>NUCLEOTIDE SEQUENCE [LARGE SCALE GENOMIC DNA]</scope>
    <source>
        <strain evidence="1 2">CBS 119005</strain>
    </source>
</reference>
<gene>
    <name evidence="1" type="ORF">F4820DRAFT_451512</name>
</gene>
<protein>
    <submittedName>
        <fullName evidence="1">Fructosamine kinase-domain-containing protein</fullName>
    </submittedName>
</protein>
<proteinExistence type="predicted"/>
<dbReference type="EMBL" id="MU393539">
    <property type="protein sequence ID" value="KAI4861882.1"/>
    <property type="molecule type" value="Genomic_DNA"/>
</dbReference>
<keyword evidence="2" id="KW-1185">Reference proteome</keyword>
<organism evidence="1 2">
    <name type="scientific">Hypoxylon rubiginosum</name>
    <dbReference type="NCBI Taxonomy" id="110542"/>
    <lineage>
        <taxon>Eukaryota</taxon>
        <taxon>Fungi</taxon>
        <taxon>Dikarya</taxon>
        <taxon>Ascomycota</taxon>
        <taxon>Pezizomycotina</taxon>
        <taxon>Sordariomycetes</taxon>
        <taxon>Xylariomycetidae</taxon>
        <taxon>Xylariales</taxon>
        <taxon>Hypoxylaceae</taxon>
        <taxon>Hypoxylon</taxon>
    </lineage>
</organism>
<name>A0ACB9YRP9_9PEZI</name>
<keyword evidence="1" id="KW-0808">Transferase</keyword>
<evidence type="ECO:0000313" key="1">
    <source>
        <dbReference type="EMBL" id="KAI4861882.1"/>
    </source>
</evidence>